<keyword evidence="5 6" id="KW-0472">Membrane</keyword>
<feature type="transmembrane region" description="Helical" evidence="6">
    <location>
        <begin position="33"/>
        <end position="51"/>
    </location>
</feature>
<keyword evidence="2" id="KW-1003">Cell membrane</keyword>
<dbReference type="GO" id="GO:0005886">
    <property type="term" value="C:plasma membrane"/>
    <property type="evidence" value="ECO:0007669"/>
    <property type="project" value="UniProtKB-SubCell"/>
</dbReference>
<accession>A0A380RUA9</accession>
<evidence type="ECO:0000256" key="4">
    <source>
        <dbReference type="ARBA" id="ARBA00022989"/>
    </source>
</evidence>
<feature type="transmembrane region" description="Helical" evidence="6">
    <location>
        <begin position="152"/>
        <end position="173"/>
    </location>
</feature>
<evidence type="ECO:0000313" key="8">
    <source>
        <dbReference type="EMBL" id="SUQ18881.1"/>
    </source>
</evidence>
<keyword evidence="4 6" id="KW-1133">Transmembrane helix</keyword>
<dbReference type="PANTHER" id="PTHR42920">
    <property type="entry name" value="OS03G0707200 PROTEIN-RELATED"/>
    <property type="match status" value="1"/>
</dbReference>
<keyword evidence="3 6" id="KW-0812">Transmembrane</keyword>
<protein>
    <submittedName>
        <fullName evidence="8">Permease of the drug/metabolite transporter (DMT) superfamily</fullName>
    </submittedName>
</protein>
<feature type="transmembrane region" description="Helical" evidence="6">
    <location>
        <begin position="226"/>
        <end position="247"/>
    </location>
</feature>
<feature type="transmembrane region" description="Helical" evidence="6">
    <location>
        <begin position="254"/>
        <end position="275"/>
    </location>
</feature>
<dbReference type="EMBL" id="UHJL01000001">
    <property type="protein sequence ID" value="SUQ18881.1"/>
    <property type="molecule type" value="Genomic_DNA"/>
</dbReference>
<dbReference type="Proteomes" id="UP000255423">
    <property type="component" value="Unassembled WGS sequence"/>
</dbReference>
<proteinExistence type="predicted"/>
<dbReference type="InterPro" id="IPR037185">
    <property type="entry name" value="EmrE-like"/>
</dbReference>
<dbReference type="Gene3D" id="1.10.3730.20">
    <property type="match status" value="1"/>
</dbReference>
<feature type="transmembrane region" description="Helical" evidence="6">
    <location>
        <begin position="185"/>
        <end position="206"/>
    </location>
</feature>
<feature type="transmembrane region" description="Helical" evidence="6">
    <location>
        <begin position="95"/>
        <end position="118"/>
    </location>
</feature>
<dbReference type="AlphaFoldDB" id="A0A380RUA9"/>
<gene>
    <name evidence="8" type="ORF">SAMN05661053_0103</name>
</gene>
<organism evidence="8 9">
    <name type="scientific">Fibrobacter succinogenes</name>
    <name type="common">Bacteroides succinogenes</name>
    <dbReference type="NCBI Taxonomy" id="833"/>
    <lineage>
        <taxon>Bacteria</taxon>
        <taxon>Pseudomonadati</taxon>
        <taxon>Fibrobacterota</taxon>
        <taxon>Fibrobacteria</taxon>
        <taxon>Fibrobacterales</taxon>
        <taxon>Fibrobacteraceae</taxon>
        <taxon>Fibrobacter</taxon>
    </lineage>
</organism>
<evidence type="ECO:0000256" key="5">
    <source>
        <dbReference type="ARBA" id="ARBA00023136"/>
    </source>
</evidence>
<reference evidence="8 9" key="1">
    <citation type="submission" date="2017-08" db="EMBL/GenBank/DDBJ databases">
        <authorList>
            <person name="de Groot N.N."/>
        </authorList>
    </citation>
    <scope>NUCLEOTIDE SEQUENCE [LARGE SCALE GENOMIC DNA]</scope>
    <source>
        <strain evidence="8 9">HM2</strain>
    </source>
</reference>
<dbReference type="SUPFAM" id="SSF103481">
    <property type="entry name" value="Multidrug resistance efflux transporter EmrE"/>
    <property type="match status" value="2"/>
</dbReference>
<evidence type="ECO:0000256" key="6">
    <source>
        <dbReference type="SAM" id="Phobius"/>
    </source>
</evidence>
<evidence type="ECO:0000259" key="7">
    <source>
        <dbReference type="Pfam" id="PF00892"/>
    </source>
</evidence>
<feature type="domain" description="EamA" evidence="7">
    <location>
        <begin position="8"/>
        <end position="144"/>
    </location>
</feature>
<dbReference type="InterPro" id="IPR000620">
    <property type="entry name" value="EamA_dom"/>
</dbReference>
<feature type="transmembrane region" description="Helical" evidence="6">
    <location>
        <begin position="130"/>
        <end position="146"/>
    </location>
</feature>
<dbReference type="PANTHER" id="PTHR42920:SF5">
    <property type="entry name" value="EAMA DOMAIN-CONTAINING PROTEIN"/>
    <property type="match status" value="1"/>
</dbReference>
<sequence length="319" mass="35156">MANIGYSFLMVLAAFLWGSTFVAQIEGNDVGPFAFVCMRNFIATGVLFGLAKVLDKFNKSPRKPKTKEENRALWKAGLFCGLTLFFAMNLQQTGLFLGCSAGKAGFLTACYIIFVPILSTFFGKKISPKIWLCVAITLEGLYLLCIKEDFTIQPSDIILLLCALAFAAHILVVGKYGPYMDNVRLSAIQFLVVATLSIFPMFFVDLKGSFAGFGTVIEVYSHFKPWIPLLYAAILSSGVAFTLQIVAQNKLRPTIASLLMSLESVFSVISGWVMLGERFTLQEAIGCVLMFTAVILAQVNIKRKGDSRLSPSSEDRHRE</sequence>
<dbReference type="InterPro" id="IPR051258">
    <property type="entry name" value="Diverse_Substrate_Transporter"/>
</dbReference>
<evidence type="ECO:0000256" key="2">
    <source>
        <dbReference type="ARBA" id="ARBA00022475"/>
    </source>
</evidence>
<evidence type="ECO:0000256" key="3">
    <source>
        <dbReference type="ARBA" id="ARBA00022692"/>
    </source>
</evidence>
<feature type="transmembrane region" description="Helical" evidence="6">
    <location>
        <begin position="72"/>
        <end position="89"/>
    </location>
</feature>
<name>A0A380RUA9_FIBSU</name>
<evidence type="ECO:0000313" key="9">
    <source>
        <dbReference type="Proteomes" id="UP000255423"/>
    </source>
</evidence>
<dbReference type="Pfam" id="PF00892">
    <property type="entry name" value="EamA"/>
    <property type="match status" value="2"/>
</dbReference>
<feature type="domain" description="EamA" evidence="7">
    <location>
        <begin position="157"/>
        <end position="296"/>
    </location>
</feature>
<feature type="transmembrane region" description="Helical" evidence="6">
    <location>
        <begin position="281"/>
        <end position="301"/>
    </location>
</feature>
<comment type="subcellular location">
    <subcellularLocation>
        <location evidence="1">Cell membrane</location>
        <topology evidence="1">Multi-pass membrane protein</topology>
    </subcellularLocation>
</comment>
<evidence type="ECO:0000256" key="1">
    <source>
        <dbReference type="ARBA" id="ARBA00004651"/>
    </source>
</evidence>